<reference evidence="1" key="1">
    <citation type="submission" date="2018-02" db="EMBL/GenBank/DDBJ databases">
        <title>Rhizophora mucronata_Transcriptome.</title>
        <authorList>
            <person name="Meera S.P."/>
            <person name="Sreeshan A."/>
            <person name="Augustine A."/>
        </authorList>
    </citation>
    <scope>NUCLEOTIDE SEQUENCE</scope>
    <source>
        <tissue evidence="1">Leaf</tissue>
    </source>
</reference>
<name>A0A2P2P6S8_RHIMU</name>
<dbReference type="EMBL" id="GGEC01069827">
    <property type="protein sequence ID" value="MBX50311.1"/>
    <property type="molecule type" value="Transcribed_RNA"/>
</dbReference>
<proteinExistence type="predicted"/>
<accession>A0A2P2P6S8</accession>
<dbReference type="AlphaFoldDB" id="A0A2P2P6S8"/>
<organism evidence="1">
    <name type="scientific">Rhizophora mucronata</name>
    <name type="common">Asiatic mangrove</name>
    <dbReference type="NCBI Taxonomy" id="61149"/>
    <lineage>
        <taxon>Eukaryota</taxon>
        <taxon>Viridiplantae</taxon>
        <taxon>Streptophyta</taxon>
        <taxon>Embryophyta</taxon>
        <taxon>Tracheophyta</taxon>
        <taxon>Spermatophyta</taxon>
        <taxon>Magnoliopsida</taxon>
        <taxon>eudicotyledons</taxon>
        <taxon>Gunneridae</taxon>
        <taxon>Pentapetalae</taxon>
        <taxon>rosids</taxon>
        <taxon>fabids</taxon>
        <taxon>Malpighiales</taxon>
        <taxon>Rhizophoraceae</taxon>
        <taxon>Rhizophora</taxon>
    </lineage>
</organism>
<protein>
    <submittedName>
        <fullName evidence="1">Uncharacterized protein</fullName>
    </submittedName>
</protein>
<evidence type="ECO:0000313" key="1">
    <source>
        <dbReference type="EMBL" id="MBX50311.1"/>
    </source>
</evidence>
<sequence>MCTKGLPYPCSCHTFPT</sequence>